<keyword evidence="3" id="KW-0813">Transport</keyword>
<dbReference type="Gene3D" id="1.20.1720.10">
    <property type="entry name" value="Multidrug resistance protein D"/>
    <property type="match status" value="1"/>
</dbReference>
<reference evidence="9 10" key="1">
    <citation type="submission" date="2024-02" db="EMBL/GenBank/DDBJ databases">
        <title>Bacteria isolated from the canopy kelp, Nereocystis luetkeana.</title>
        <authorList>
            <person name="Pfister C.A."/>
            <person name="Younker I.T."/>
            <person name="Light S.H."/>
        </authorList>
    </citation>
    <scope>NUCLEOTIDE SEQUENCE [LARGE SCALE GENOMIC DNA]</scope>
    <source>
        <strain evidence="9 10">TI.4.07</strain>
    </source>
</reference>
<keyword evidence="10" id="KW-1185">Reference proteome</keyword>
<evidence type="ECO:0000313" key="10">
    <source>
        <dbReference type="Proteomes" id="UP001379949"/>
    </source>
</evidence>
<comment type="caution">
    <text evidence="9">The sequence shown here is derived from an EMBL/GenBank/DDBJ whole genome shotgun (WGS) entry which is preliminary data.</text>
</comment>
<dbReference type="PANTHER" id="PTHR43271">
    <property type="entry name" value="BLL2771 PROTEIN"/>
    <property type="match status" value="1"/>
</dbReference>
<dbReference type="Proteomes" id="UP001379949">
    <property type="component" value="Unassembled WGS sequence"/>
</dbReference>
<comment type="subcellular location">
    <subcellularLocation>
        <location evidence="1">Cell membrane</location>
        <topology evidence="1">Multi-pass membrane protein</topology>
    </subcellularLocation>
</comment>
<evidence type="ECO:0000259" key="8">
    <source>
        <dbReference type="PROSITE" id="PS50850"/>
    </source>
</evidence>
<protein>
    <submittedName>
        <fullName evidence="9">MFS transporter</fullName>
    </submittedName>
</protein>
<evidence type="ECO:0000256" key="4">
    <source>
        <dbReference type="ARBA" id="ARBA00022475"/>
    </source>
</evidence>
<gene>
    <name evidence="9" type="ORF">V6242_18155</name>
</gene>
<evidence type="ECO:0000256" key="2">
    <source>
        <dbReference type="ARBA" id="ARBA00008335"/>
    </source>
</evidence>
<dbReference type="InterPro" id="IPR036259">
    <property type="entry name" value="MFS_trans_sf"/>
</dbReference>
<feature type="non-terminal residue" evidence="9">
    <location>
        <position position="1"/>
    </location>
</feature>
<evidence type="ECO:0000313" key="9">
    <source>
        <dbReference type="EMBL" id="MEL0615057.1"/>
    </source>
</evidence>
<proteinExistence type="inferred from homology"/>
<evidence type="ECO:0000256" key="6">
    <source>
        <dbReference type="ARBA" id="ARBA00022989"/>
    </source>
</evidence>
<comment type="similarity">
    <text evidence="2">Belongs to the major facilitator superfamily.</text>
</comment>
<evidence type="ECO:0000256" key="5">
    <source>
        <dbReference type="ARBA" id="ARBA00022692"/>
    </source>
</evidence>
<dbReference type="EMBL" id="JBAKAR010000226">
    <property type="protein sequence ID" value="MEL0615057.1"/>
    <property type="molecule type" value="Genomic_DNA"/>
</dbReference>
<feature type="domain" description="Major facilitator superfamily (MFS) profile" evidence="8">
    <location>
        <begin position="1"/>
        <end position="74"/>
    </location>
</feature>
<dbReference type="PROSITE" id="PS50850">
    <property type="entry name" value="MFS"/>
    <property type="match status" value="1"/>
</dbReference>
<dbReference type="PANTHER" id="PTHR43271:SF1">
    <property type="entry name" value="INNER MEMBRANE TRANSPORT PROTEIN YNFM"/>
    <property type="match status" value="1"/>
</dbReference>
<dbReference type="SUPFAM" id="SSF103473">
    <property type="entry name" value="MFS general substrate transporter"/>
    <property type="match status" value="1"/>
</dbReference>
<keyword evidence="6" id="KW-1133">Transmembrane helix</keyword>
<sequence>ASLFFIQPLLPALAKQNHVPIDNVSIIHSDETAMLAIGLLFTGSLSYRFGRKKLIVTALFSGAVLTCLCSTAIS</sequence>
<feature type="non-terminal residue" evidence="9">
    <location>
        <position position="74"/>
    </location>
</feature>
<evidence type="ECO:0000256" key="7">
    <source>
        <dbReference type="ARBA" id="ARBA00023136"/>
    </source>
</evidence>
<dbReference type="InterPro" id="IPR020846">
    <property type="entry name" value="MFS_dom"/>
</dbReference>
<organism evidence="9 10">
    <name type="scientific">Marinomonas arenicola</name>
    <dbReference type="NCBI Taxonomy" id="569601"/>
    <lineage>
        <taxon>Bacteria</taxon>
        <taxon>Pseudomonadati</taxon>
        <taxon>Pseudomonadota</taxon>
        <taxon>Gammaproteobacteria</taxon>
        <taxon>Oceanospirillales</taxon>
        <taxon>Oceanospirillaceae</taxon>
        <taxon>Marinomonas</taxon>
    </lineage>
</organism>
<evidence type="ECO:0000256" key="3">
    <source>
        <dbReference type="ARBA" id="ARBA00022448"/>
    </source>
</evidence>
<keyword evidence="5" id="KW-0812">Transmembrane</keyword>
<evidence type="ECO:0000256" key="1">
    <source>
        <dbReference type="ARBA" id="ARBA00004651"/>
    </source>
</evidence>
<keyword evidence="7" id="KW-0472">Membrane</keyword>
<accession>A0ABU9GDH5</accession>
<name>A0ABU9GDH5_9GAMM</name>
<keyword evidence="4" id="KW-1003">Cell membrane</keyword>